<proteinExistence type="predicted"/>
<sequence>MLADQRGSKRLLFVFCLRTLLLLVGAGLFSGCAQQFALKSETANTIFIAEQGEDVFHRHAPAFLVYEADLSHNCIGMAGARYDTAGAPEVFVDPDRPAIYVGEYSFATEKGNYRNLVYRVHFSRVPFRHITAGKHGGILVLITLNANKQPVLVSTVGTCGCYLTMTPTNFLPDSCLPEGFKREAPLRVYGETLPGSLDYAGRENPRLLVSIRPEVHRVMDLRLVDDDSALGSQGVPREKTDLLSVETLERLELPGGTETTSFFHEKGVAQGYVKGALKPWESLFMSPLALDFLVGMDKAYYGDPAKGQPLYTSLKPWAQDDSDLRDFRRFLSYWGWRL</sequence>
<organism evidence="1 2">
    <name type="scientific">Thiovibrio frasassiensis</name>
    <dbReference type="NCBI Taxonomy" id="2984131"/>
    <lineage>
        <taxon>Bacteria</taxon>
        <taxon>Pseudomonadati</taxon>
        <taxon>Thermodesulfobacteriota</taxon>
        <taxon>Desulfobulbia</taxon>
        <taxon>Desulfobulbales</taxon>
        <taxon>Thiovibrionaceae</taxon>
        <taxon>Thiovibrio</taxon>
    </lineage>
</organism>
<comment type="caution">
    <text evidence="1">The sequence shown here is derived from an EMBL/GenBank/DDBJ whole genome shotgun (WGS) entry which is preliminary data.</text>
</comment>
<reference evidence="1" key="1">
    <citation type="journal article" date="2022" name="bioRxiv">
        <title>Thiovibrio frasassiensisgen. nov., sp. nov., an autotrophic, elemental sulfur disproportionating bacterium isolated from sulfidic karst sediment, and proposal of Thiovibrionaceae fam. nov.</title>
        <authorList>
            <person name="Aronson H."/>
            <person name="Thomas C."/>
            <person name="Bhattacharyya M."/>
            <person name="Eckstein S."/>
            <person name="Jensen S."/>
            <person name="Barco R."/>
            <person name="Macalady J."/>
            <person name="Amend J."/>
        </authorList>
    </citation>
    <scope>NUCLEOTIDE SEQUENCE</scope>
    <source>
        <strain evidence="1">RS19-109</strain>
    </source>
</reference>
<evidence type="ECO:0000313" key="2">
    <source>
        <dbReference type="Proteomes" id="UP001154240"/>
    </source>
</evidence>
<dbReference type="EMBL" id="JAPHEH010000001">
    <property type="protein sequence ID" value="MDG4475485.1"/>
    <property type="molecule type" value="Genomic_DNA"/>
</dbReference>
<keyword evidence="2" id="KW-1185">Reference proteome</keyword>
<dbReference type="RefSeq" id="WP_307632458.1">
    <property type="nucleotide sequence ID" value="NZ_JAPHEH010000001.1"/>
</dbReference>
<name>A0A9X4MFV6_9BACT</name>
<accession>A0A9X4MFV6</accession>
<dbReference type="PROSITE" id="PS51257">
    <property type="entry name" value="PROKAR_LIPOPROTEIN"/>
    <property type="match status" value="1"/>
</dbReference>
<dbReference type="Proteomes" id="UP001154240">
    <property type="component" value="Unassembled WGS sequence"/>
</dbReference>
<evidence type="ECO:0008006" key="3">
    <source>
        <dbReference type="Google" id="ProtNLM"/>
    </source>
</evidence>
<gene>
    <name evidence="1" type="ORF">OLX77_04845</name>
</gene>
<reference evidence="1" key="2">
    <citation type="submission" date="2022-10" db="EMBL/GenBank/DDBJ databases">
        <authorList>
            <person name="Aronson H.S."/>
        </authorList>
    </citation>
    <scope>NUCLEOTIDE SEQUENCE</scope>
    <source>
        <strain evidence="1">RS19-109</strain>
    </source>
</reference>
<protein>
    <recommendedName>
        <fullName evidence="3">Lipoprotein</fullName>
    </recommendedName>
</protein>
<evidence type="ECO:0000313" key="1">
    <source>
        <dbReference type="EMBL" id="MDG4475485.1"/>
    </source>
</evidence>
<dbReference type="AlphaFoldDB" id="A0A9X4MFV6"/>